<dbReference type="PROSITE" id="PS00893">
    <property type="entry name" value="NUDIX_BOX"/>
    <property type="match status" value="1"/>
</dbReference>
<dbReference type="GO" id="GO:0019693">
    <property type="term" value="P:ribose phosphate metabolic process"/>
    <property type="evidence" value="ECO:0007669"/>
    <property type="project" value="TreeGrafter"/>
</dbReference>
<sequence length="178" mass="19986">MAYEEKTLESNIVYKGKIFDIRRDKILAVNDKISYRDIVVHGGAAVLIPITEDGKIVFVRQWRQALRRQVIELPAGKVDPGESFEDAAKRELREETGYSAGQMVKLFRMAPCVGYSEEILEFYACHNLSPGKTDFDETEDIDIVQMAPDEVIRRIMSGDIEDGKTVAGVLFARSAGII</sequence>
<dbReference type="AlphaFoldDB" id="A0A2S0L441"/>
<reference evidence="6" key="3">
    <citation type="submission" date="2020-04" db="EMBL/GenBank/DDBJ databases">
        <title>Deep metagenomics examines the oral microbiome during advanced dental caries in children, revealing novel taxa and co-occurrences with host molecules.</title>
        <authorList>
            <person name="Baker J.L."/>
            <person name="Morton J.T."/>
            <person name="Dinis M."/>
            <person name="Alvarez R."/>
            <person name="Tran N.C."/>
            <person name="Knight R."/>
            <person name="Edlund A."/>
        </authorList>
    </citation>
    <scope>NUCLEOTIDE SEQUENCE</scope>
    <source>
        <strain evidence="6">JCVI_24_bin.8</strain>
    </source>
</reference>
<feature type="domain" description="Nudix hydrolase" evidence="4">
    <location>
        <begin position="39"/>
        <end position="168"/>
    </location>
</feature>
<dbReference type="Proteomes" id="UP000722050">
    <property type="component" value="Unassembled WGS sequence"/>
</dbReference>
<dbReference type="RefSeq" id="WP_106057116.1">
    <property type="nucleotide sequence ID" value="NZ_CAURSC010000005.1"/>
</dbReference>
<evidence type="ECO:0000256" key="2">
    <source>
        <dbReference type="ARBA" id="ARBA00022801"/>
    </source>
</evidence>
<dbReference type="GO" id="GO:0016462">
    <property type="term" value="F:pyrophosphatase activity"/>
    <property type="evidence" value="ECO:0007669"/>
    <property type="project" value="UniProtKB-ARBA"/>
</dbReference>
<keyword evidence="2 3" id="KW-0378">Hydrolase</keyword>
<organism evidence="5 7">
    <name type="scientific">Mogibacterium diversum</name>
    <dbReference type="NCBI Taxonomy" id="114527"/>
    <lineage>
        <taxon>Bacteria</taxon>
        <taxon>Bacillati</taxon>
        <taxon>Bacillota</taxon>
        <taxon>Clostridia</taxon>
        <taxon>Peptostreptococcales</taxon>
        <taxon>Anaerovoracaceae</taxon>
        <taxon>Mogibacterium</taxon>
    </lineage>
</organism>
<dbReference type="KEGG" id="mdv:C5Q96_03955"/>
<dbReference type="OrthoDB" id="9806150at2"/>
<protein>
    <submittedName>
        <fullName evidence="5">ADP-ribose pyrophosphatase</fullName>
    </submittedName>
    <submittedName>
        <fullName evidence="6">NUDIX hydrolase</fullName>
    </submittedName>
</protein>
<evidence type="ECO:0000256" key="3">
    <source>
        <dbReference type="RuleBase" id="RU003476"/>
    </source>
</evidence>
<evidence type="ECO:0000256" key="1">
    <source>
        <dbReference type="ARBA" id="ARBA00001946"/>
    </source>
</evidence>
<evidence type="ECO:0000313" key="7">
    <source>
        <dbReference type="Proteomes" id="UP000237883"/>
    </source>
</evidence>
<dbReference type="InterPro" id="IPR020084">
    <property type="entry name" value="NUDIX_hydrolase_CS"/>
</dbReference>
<dbReference type="InterPro" id="IPR020476">
    <property type="entry name" value="Nudix_hydrolase"/>
</dbReference>
<dbReference type="GeneID" id="78391411"/>
<dbReference type="GO" id="GO:0006753">
    <property type="term" value="P:nucleoside phosphate metabolic process"/>
    <property type="evidence" value="ECO:0007669"/>
    <property type="project" value="TreeGrafter"/>
</dbReference>
<comment type="similarity">
    <text evidence="3">Belongs to the Nudix hydrolase family.</text>
</comment>
<dbReference type="CDD" id="cd03424">
    <property type="entry name" value="NUDIX_ADPRase_Nudt5_UGPPase_Nudt14"/>
    <property type="match status" value="1"/>
</dbReference>
<dbReference type="EMBL" id="JABZQH010000009">
    <property type="protein sequence ID" value="MBF1351607.1"/>
    <property type="molecule type" value="Genomic_DNA"/>
</dbReference>
<name>A0A2S0L441_9FIRM</name>
<evidence type="ECO:0000259" key="4">
    <source>
        <dbReference type="PROSITE" id="PS51462"/>
    </source>
</evidence>
<dbReference type="GO" id="GO:0005829">
    <property type="term" value="C:cytosol"/>
    <property type="evidence" value="ECO:0007669"/>
    <property type="project" value="TreeGrafter"/>
</dbReference>
<evidence type="ECO:0000313" key="5">
    <source>
        <dbReference type="EMBL" id="AVM48039.1"/>
    </source>
</evidence>
<keyword evidence="7" id="KW-1185">Reference proteome</keyword>
<dbReference type="Pfam" id="PF00293">
    <property type="entry name" value="NUDIX"/>
    <property type="match status" value="1"/>
</dbReference>
<dbReference type="Gene3D" id="3.90.79.10">
    <property type="entry name" value="Nucleoside Triphosphate Pyrophosphohydrolase"/>
    <property type="match status" value="1"/>
</dbReference>
<dbReference type="Proteomes" id="UP000237883">
    <property type="component" value="Chromosome"/>
</dbReference>
<reference evidence="7" key="1">
    <citation type="submission" date="2018-02" db="EMBL/GenBank/DDBJ databases">
        <authorList>
            <person name="Holder M.E."/>
            <person name="Ajami N.J."/>
            <person name="Petrosino J.F."/>
        </authorList>
    </citation>
    <scope>NUCLEOTIDE SEQUENCE [LARGE SCALE GENOMIC DNA]</scope>
    <source>
        <strain evidence="7">CCUG 47132</strain>
    </source>
</reference>
<dbReference type="PANTHER" id="PTHR11839">
    <property type="entry name" value="UDP/ADP-SUGAR PYROPHOSPHATASE"/>
    <property type="match status" value="1"/>
</dbReference>
<dbReference type="InterPro" id="IPR000086">
    <property type="entry name" value="NUDIX_hydrolase_dom"/>
</dbReference>
<evidence type="ECO:0000313" key="6">
    <source>
        <dbReference type="EMBL" id="MBF1351607.1"/>
    </source>
</evidence>
<dbReference type="EMBL" id="CP027228">
    <property type="protein sequence ID" value="AVM48039.1"/>
    <property type="molecule type" value="Genomic_DNA"/>
</dbReference>
<gene>
    <name evidence="5" type="ORF">C5Q96_03955</name>
    <name evidence="6" type="ORF">HXM71_00605</name>
</gene>
<dbReference type="InterPro" id="IPR015797">
    <property type="entry name" value="NUDIX_hydrolase-like_dom_sf"/>
</dbReference>
<proteinExistence type="inferred from homology"/>
<dbReference type="SUPFAM" id="SSF55811">
    <property type="entry name" value="Nudix"/>
    <property type="match status" value="1"/>
</dbReference>
<reference evidence="5" key="2">
    <citation type="submission" date="2018-02" db="EMBL/GenBank/DDBJ databases">
        <authorList>
            <person name="Cohen D.B."/>
            <person name="Kent A.D."/>
        </authorList>
    </citation>
    <scope>NUCLEOTIDE SEQUENCE [LARGE SCALE GENOMIC DNA]</scope>
    <source>
        <strain evidence="5">CCUG 47132</strain>
    </source>
</reference>
<accession>A0A2S0L441</accession>
<comment type="cofactor">
    <cofactor evidence="1">
        <name>Mg(2+)</name>
        <dbReference type="ChEBI" id="CHEBI:18420"/>
    </cofactor>
</comment>
<dbReference type="PRINTS" id="PR00502">
    <property type="entry name" value="NUDIXFAMILY"/>
</dbReference>
<dbReference type="PANTHER" id="PTHR11839:SF18">
    <property type="entry name" value="NUDIX HYDROLASE DOMAIN-CONTAINING PROTEIN"/>
    <property type="match status" value="1"/>
</dbReference>
<dbReference type="PROSITE" id="PS51462">
    <property type="entry name" value="NUDIX"/>
    <property type="match status" value="1"/>
</dbReference>